<feature type="transmembrane region" description="Helical" evidence="5">
    <location>
        <begin position="100"/>
        <end position="116"/>
    </location>
</feature>
<evidence type="ECO:0000313" key="6">
    <source>
        <dbReference type="EMBL" id="CQR53105.1"/>
    </source>
</evidence>
<keyword evidence="4 5" id="KW-0472">Membrane</keyword>
<evidence type="ECO:0000256" key="4">
    <source>
        <dbReference type="ARBA" id="ARBA00023136"/>
    </source>
</evidence>
<keyword evidence="2 5" id="KW-0812">Transmembrane</keyword>
<evidence type="ECO:0000256" key="1">
    <source>
        <dbReference type="ARBA" id="ARBA00004141"/>
    </source>
</evidence>
<evidence type="ECO:0008006" key="8">
    <source>
        <dbReference type="Google" id="ProtNLM"/>
    </source>
</evidence>
<dbReference type="EMBL" id="CSTE01000005">
    <property type="protein sequence ID" value="CQR53105.1"/>
    <property type="molecule type" value="Genomic_DNA"/>
</dbReference>
<name>A0A0D6JWH5_9EURY</name>
<comment type="subcellular location">
    <subcellularLocation>
        <location evidence="1">Membrane</location>
        <topology evidence="1">Multi-pass membrane protein</topology>
    </subcellularLocation>
</comment>
<accession>A0A0D6JWH5</accession>
<evidence type="ECO:0000256" key="5">
    <source>
        <dbReference type="SAM" id="Phobius"/>
    </source>
</evidence>
<organism evidence="6 7">
    <name type="scientific">Haloferax massiliensis</name>
    <dbReference type="NCBI Taxonomy" id="1476858"/>
    <lineage>
        <taxon>Archaea</taxon>
        <taxon>Methanobacteriati</taxon>
        <taxon>Methanobacteriota</taxon>
        <taxon>Stenosarchaea group</taxon>
        <taxon>Halobacteria</taxon>
        <taxon>Halobacteriales</taxon>
        <taxon>Haloferacaceae</taxon>
        <taxon>Haloferax</taxon>
    </lineage>
</organism>
<feature type="transmembrane region" description="Helical" evidence="5">
    <location>
        <begin position="136"/>
        <end position="155"/>
    </location>
</feature>
<dbReference type="Proteomes" id="UP000198902">
    <property type="component" value="Unassembled WGS sequence"/>
</dbReference>
<feature type="transmembrane region" description="Helical" evidence="5">
    <location>
        <begin position="216"/>
        <end position="233"/>
    </location>
</feature>
<dbReference type="InterPro" id="IPR038978">
    <property type="entry name" value="MJ0935"/>
</dbReference>
<dbReference type="PANTHER" id="PTHR42198:SF1">
    <property type="entry name" value="INTEGRAL MEMBRANE PROTEIN"/>
    <property type="match status" value="1"/>
</dbReference>
<keyword evidence="3 5" id="KW-1133">Transmembrane helix</keyword>
<dbReference type="RefSeq" id="WP_167344168.1">
    <property type="nucleotide sequence ID" value="NZ_CABLRR010000005.1"/>
</dbReference>
<dbReference type="AlphaFoldDB" id="A0A0D6JWH5"/>
<reference evidence="7" key="1">
    <citation type="submission" date="2015-03" db="EMBL/GenBank/DDBJ databases">
        <authorList>
            <person name="Urmite Genomes"/>
        </authorList>
    </citation>
    <scope>NUCLEOTIDE SEQUENCE [LARGE SCALE GENOMIC DNA]</scope>
    <source>
        <strain evidence="7">Arc-Hr</strain>
    </source>
</reference>
<dbReference type="InterPro" id="IPR002809">
    <property type="entry name" value="EMC3/TMCO1"/>
</dbReference>
<dbReference type="OrthoDB" id="84619at2157"/>
<evidence type="ECO:0000313" key="7">
    <source>
        <dbReference type="Proteomes" id="UP000198902"/>
    </source>
</evidence>
<dbReference type="GO" id="GO:0016020">
    <property type="term" value="C:membrane"/>
    <property type="evidence" value="ECO:0007669"/>
    <property type="project" value="UniProtKB-SubCell"/>
</dbReference>
<sequence length="305" mass="33506">MPADSLETLLDNPAMREALSVVVERSKEGTEELRWRDVNDALSSGQWGRLIEQGVLSDAAAGGFVLSDPDRIASKLQSRDPGAEDGSDDADSSWSRWDKFGALGVVVLFAGYWNAGVRNAVAGIDNVVLGALAHSIPFYAVVIVLAAATGLYSTVMQDRLKDTELLERHQARMDDLKSRREAAKERGDDDALERIEAEQMEAMGDQWSVMKAQFKPMVWIMLVTIPAFLWMRWKVRGGHVAAGSAHVILPLVGRVGWQDAVFGPMPAWIVWYFLCSFAARQLCQKFLGIDPSGTSRSDSESTTSS</sequence>
<dbReference type="SMART" id="SM01415">
    <property type="entry name" value="DUF106"/>
    <property type="match status" value="1"/>
</dbReference>
<dbReference type="Pfam" id="PF01956">
    <property type="entry name" value="EMC3_TMCO1"/>
    <property type="match status" value="1"/>
</dbReference>
<keyword evidence="7" id="KW-1185">Reference proteome</keyword>
<proteinExistence type="predicted"/>
<protein>
    <recommendedName>
        <fullName evidence="8">HTR-like protein</fullName>
    </recommendedName>
</protein>
<evidence type="ECO:0000256" key="2">
    <source>
        <dbReference type="ARBA" id="ARBA00022692"/>
    </source>
</evidence>
<gene>
    <name evidence="6" type="ORF">BN996_03462</name>
</gene>
<dbReference type="PANTHER" id="PTHR42198">
    <property type="entry name" value="INTEGRAL MEMBRANE PROTEIN"/>
    <property type="match status" value="1"/>
</dbReference>
<evidence type="ECO:0000256" key="3">
    <source>
        <dbReference type="ARBA" id="ARBA00022989"/>
    </source>
</evidence>
<feature type="transmembrane region" description="Helical" evidence="5">
    <location>
        <begin position="260"/>
        <end position="279"/>
    </location>
</feature>